<protein>
    <submittedName>
        <fullName evidence="2">Uncharacterized protein</fullName>
    </submittedName>
</protein>
<dbReference type="Proteomes" id="UP000266673">
    <property type="component" value="Unassembled WGS sequence"/>
</dbReference>
<evidence type="ECO:0000313" key="2">
    <source>
        <dbReference type="EMBL" id="RIB12821.1"/>
    </source>
</evidence>
<name>A0A397UT73_9GLOM</name>
<sequence>MPCVTNLEPDSFNLDTLLSKHSDCHRIVTSIKNTKTLKVLSNNYTPQQCMEKEGFHFFLNPKQPTIITCLCKSFHTYFVSKNLTVSSSQAISHTHITELSTQMEIDFNLTIYNNLPKVERSPFQPRHNISHPFSTFFDTTPRTDTIQFKSFSHHAHTCIVCKTKNIPCIILSNGKHSLDPNALNLKNQNYGFPAHPQCLHKLKLKLAQPHTPLNKEQKNIFYFTKFLLLNKEQKKQLYQMILNKLPKRDISKKEKGKENINQAHQPSKQQPKKTKTGSTNNNSNDSQNLLDWLANFPITPEMKQQDKLSTKLAQKLFFSMKTYLKEFTPGQPIKTNDQPKQNPKREPRKYSFNYLLNKIASDKPEFLVDHISNYNMALNQEIVLPFKVYLDALKNLLKNFTNILFTKLNYAKIFRSHYLIPPYSNLNRCKVAINFARLHLYLHDKYQTIDYSKFMDDLDLKPIMASFTYTTTYNEPDTPLLEIQNNNRFNIQVALNIPTNDFKNTFETPSLKPFNQTFDNWFAEFFKKYKLQFFKIDEQKTKNYIKYQIYLQLLEECKKLLPITYDLPIIYSLKQRSNETRKQALFHLHTCNQNKCILSKTKEEHNIKNLSAYYFKESFETYPVLENQPKKDWNFPELELDTFSKNQPDSATFSKPTPIADLRALANKTAKKFAEENSVSETIERSTHYFYCYLKCYLKAAAINDNIQDLDLEQALEHLITPNINPHTLARVITYYDIRNQFKISIKETKEKYNNTYYPQAEEFIINFYKITIPLADDDSLFFIPKITNNDTETPHQPIPPANNSLSLHLKL</sequence>
<feature type="compositionally biased region" description="Low complexity" evidence="1">
    <location>
        <begin position="276"/>
        <end position="287"/>
    </location>
</feature>
<dbReference type="AlphaFoldDB" id="A0A397UT73"/>
<reference evidence="2 3" key="1">
    <citation type="submission" date="2018-06" db="EMBL/GenBank/DDBJ databases">
        <title>Comparative genomics reveals the genomic features of Rhizophagus irregularis, R. cerebriforme, R. diaphanum and Gigaspora rosea, and their symbiotic lifestyle signature.</title>
        <authorList>
            <person name="Morin E."/>
            <person name="San Clemente H."/>
            <person name="Chen E.C.H."/>
            <person name="De La Providencia I."/>
            <person name="Hainaut M."/>
            <person name="Kuo A."/>
            <person name="Kohler A."/>
            <person name="Murat C."/>
            <person name="Tang N."/>
            <person name="Roy S."/>
            <person name="Loubradou J."/>
            <person name="Henrissat B."/>
            <person name="Grigoriev I.V."/>
            <person name="Corradi N."/>
            <person name="Roux C."/>
            <person name="Martin F.M."/>
        </authorList>
    </citation>
    <scope>NUCLEOTIDE SEQUENCE [LARGE SCALE GENOMIC DNA]</scope>
    <source>
        <strain evidence="2 3">DAOM 194757</strain>
    </source>
</reference>
<keyword evidence="3" id="KW-1185">Reference proteome</keyword>
<proteinExistence type="predicted"/>
<organism evidence="2 3">
    <name type="scientific">Gigaspora rosea</name>
    <dbReference type="NCBI Taxonomy" id="44941"/>
    <lineage>
        <taxon>Eukaryota</taxon>
        <taxon>Fungi</taxon>
        <taxon>Fungi incertae sedis</taxon>
        <taxon>Mucoromycota</taxon>
        <taxon>Glomeromycotina</taxon>
        <taxon>Glomeromycetes</taxon>
        <taxon>Diversisporales</taxon>
        <taxon>Gigasporaceae</taxon>
        <taxon>Gigaspora</taxon>
    </lineage>
</organism>
<evidence type="ECO:0000256" key="1">
    <source>
        <dbReference type="SAM" id="MobiDB-lite"/>
    </source>
</evidence>
<gene>
    <name evidence="2" type="ORF">C2G38_2327625</name>
</gene>
<feature type="region of interest" description="Disordered" evidence="1">
    <location>
        <begin position="249"/>
        <end position="287"/>
    </location>
</feature>
<evidence type="ECO:0000313" key="3">
    <source>
        <dbReference type="Proteomes" id="UP000266673"/>
    </source>
</evidence>
<comment type="caution">
    <text evidence="2">The sequence shown here is derived from an EMBL/GenBank/DDBJ whole genome shotgun (WGS) entry which is preliminary data.</text>
</comment>
<dbReference type="OrthoDB" id="2477600at2759"/>
<feature type="compositionally biased region" description="Basic and acidic residues" evidence="1">
    <location>
        <begin position="249"/>
        <end position="258"/>
    </location>
</feature>
<accession>A0A397UT73</accession>
<dbReference type="EMBL" id="QKWP01000986">
    <property type="protein sequence ID" value="RIB12821.1"/>
    <property type="molecule type" value="Genomic_DNA"/>
</dbReference>